<dbReference type="InterPro" id="IPR001190">
    <property type="entry name" value="SRCR"/>
</dbReference>
<evidence type="ECO:0000256" key="10">
    <source>
        <dbReference type="ARBA" id="ARBA00069168"/>
    </source>
</evidence>
<dbReference type="SUPFAM" id="SSF56487">
    <property type="entry name" value="SRCR-like"/>
    <property type="match status" value="5"/>
</dbReference>
<dbReference type="PROSITE" id="PS00420">
    <property type="entry name" value="SRCR_1"/>
    <property type="match status" value="4"/>
</dbReference>
<keyword evidence="2" id="KW-0964">Secreted</keyword>
<dbReference type="GO" id="GO:0005886">
    <property type="term" value="C:plasma membrane"/>
    <property type="evidence" value="ECO:0007669"/>
    <property type="project" value="TreeGrafter"/>
</dbReference>
<dbReference type="AlphaFoldDB" id="A0A7L2HWD0"/>
<evidence type="ECO:0000256" key="11">
    <source>
        <dbReference type="PROSITE-ProRule" id="PRU00196"/>
    </source>
</evidence>
<dbReference type="EMBL" id="VWYJ01023855">
    <property type="protein sequence ID" value="NXR01633.1"/>
    <property type="molecule type" value="Genomic_DNA"/>
</dbReference>
<comment type="function">
    <text evidence="8">Binds to extracellular matrix proteins. Binds to pathogen-associated molecular patterns (PAMPs) present on the cell walls of Gram-positive and Gram-negative bacteria and fungi, behaving as a pattern recognition receptor (PRR). Induces bacterial and fungal aggregation and subsequent inhibition of PAMP-induced cytokine release. Does not possess intrinsic bactericidal activity. May play a role in the innate defense and homeostasis of certain epithelial surfaces.</text>
</comment>
<dbReference type="PANTHER" id="PTHR48071">
    <property type="entry name" value="SRCR DOMAIN-CONTAINING PROTEIN"/>
    <property type="match status" value="1"/>
</dbReference>
<feature type="disulfide bond" evidence="11">
    <location>
        <begin position="109"/>
        <end position="119"/>
    </location>
</feature>
<reference evidence="13 14" key="1">
    <citation type="submission" date="2019-09" db="EMBL/GenBank/DDBJ databases">
        <title>Bird 10,000 Genomes (B10K) Project - Family phase.</title>
        <authorList>
            <person name="Zhang G."/>
        </authorList>
    </citation>
    <scope>NUCLEOTIDE SEQUENCE [LARGE SCALE GENOMIC DNA]</scope>
    <source>
        <strain evidence="13">B10K-DU-011-38</strain>
        <tissue evidence="13">Muscle</tissue>
    </source>
</reference>
<dbReference type="GO" id="GO:0031638">
    <property type="term" value="P:zymogen activation"/>
    <property type="evidence" value="ECO:0007669"/>
    <property type="project" value="TreeGrafter"/>
</dbReference>
<sequence>CKGTEAALSKCSAKPWGSHNCVHGEDAGVVCSGFAEPAPLRLVDGLTHCSGRVEVFYGQRWGTVCDDEWDLVEAEVVCRQLGCGKALSAAHGAYFGQGSGPIWLDDVSCAGTESALSQCKATPWGSHNCGHGEDASVVCTGFADLLPLRLVNGSSTCSGRVEVFHEQQWGTVCDDSWDLTDAQVVCRQLGCGTAVSAPGSARFGQGTGQIWLDDVNCAGAETILSECRAKPWGDHNCNHGEDAGVECSGVAEPAPVRLVKGPNHCAGRVEVFHEQQWGTVCDDGWVTAEASVVCRQLGCGAALTAPGSAHFGQGPDPIWLDDVNCAGNEAALSECKAQPWGSHNCKHGEDAGVVCSGIPEPAPIRLVNGSSTCSGRVEVFHEQQWGTVCDDSWDLKDAQVVCRQLGCGTAVSAPDSARFGQGTGQIWLDDVSCAGAETALSDCRARSWGDHNCNHGEDAGVVCSGTV</sequence>
<feature type="disulfide bond" evidence="11">
    <location>
        <begin position="186"/>
        <end position="247"/>
    </location>
</feature>
<evidence type="ECO:0000256" key="8">
    <source>
        <dbReference type="ARBA" id="ARBA00058074"/>
    </source>
</evidence>
<feature type="domain" description="SRCR" evidence="12">
    <location>
        <begin position="256"/>
        <end position="356"/>
    </location>
</feature>
<evidence type="ECO:0000256" key="6">
    <source>
        <dbReference type="ARBA" id="ARBA00023170"/>
    </source>
</evidence>
<feature type="disulfide bond" evidence="11">
    <location>
        <begin position="217"/>
        <end position="227"/>
    </location>
</feature>
<name>A0A7L2HWD0_SAGSE</name>
<keyword evidence="7" id="KW-0325">Glycoprotein</keyword>
<feature type="domain" description="SRCR" evidence="12">
    <location>
        <begin position="40"/>
        <end position="140"/>
    </location>
</feature>
<feature type="domain" description="SRCR" evidence="12">
    <location>
        <begin position="1"/>
        <end position="32"/>
    </location>
</feature>
<dbReference type="PROSITE" id="PS50287">
    <property type="entry name" value="SRCR_2"/>
    <property type="match status" value="5"/>
</dbReference>
<gene>
    <name evidence="13" type="primary">Dmbt1_3</name>
    <name evidence="13" type="ORF">SAGSER_R04062</name>
</gene>
<dbReference type="Proteomes" id="UP000539599">
    <property type="component" value="Unassembled WGS sequence"/>
</dbReference>
<dbReference type="PANTHER" id="PTHR48071:SF15">
    <property type="entry name" value="SRCR DOMAIN-CONTAINING PROTEIN"/>
    <property type="match status" value="1"/>
</dbReference>
<evidence type="ECO:0000256" key="1">
    <source>
        <dbReference type="ARBA" id="ARBA00004613"/>
    </source>
</evidence>
<feature type="disulfide bond" evidence="11">
    <location>
        <begin position="433"/>
        <end position="443"/>
    </location>
</feature>
<dbReference type="PRINTS" id="PR00258">
    <property type="entry name" value="SPERACTRCPTR"/>
</dbReference>
<dbReference type="InterPro" id="IPR036772">
    <property type="entry name" value="SRCR-like_dom_sf"/>
</dbReference>
<keyword evidence="3" id="KW-0732">Signal</keyword>
<feature type="domain" description="SRCR" evidence="12">
    <location>
        <begin position="148"/>
        <end position="248"/>
    </location>
</feature>
<feature type="disulfide bond" evidence="11">
    <location>
        <begin position="173"/>
        <end position="237"/>
    </location>
</feature>
<evidence type="ECO:0000256" key="7">
    <source>
        <dbReference type="ARBA" id="ARBA00023180"/>
    </source>
</evidence>
<feature type="disulfide bond" evidence="11">
    <location>
        <begin position="294"/>
        <end position="355"/>
    </location>
</feature>
<dbReference type="FunFam" id="3.10.250.10:FF:000007">
    <property type="entry name" value="Soluble scavenger receptor cysteine-rich domain-containing protein SSC5D"/>
    <property type="match status" value="1"/>
</dbReference>
<dbReference type="FunFam" id="3.10.250.10:FF:000006">
    <property type="entry name" value="neurotrypsin isoform X2"/>
    <property type="match status" value="3"/>
</dbReference>
<feature type="disulfide bond" evidence="11">
    <location>
        <begin position="402"/>
        <end position="463"/>
    </location>
</feature>
<comment type="subunit">
    <text evidence="9">Interacts with LGALS1 and laminin.</text>
</comment>
<keyword evidence="5 11" id="KW-1015">Disulfide bond</keyword>
<feature type="disulfide bond" evidence="11">
    <location>
        <begin position="281"/>
        <end position="345"/>
    </location>
</feature>
<evidence type="ECO:0000313" key="13">
    <source>
        <dbReference type="EMBL" id="NXR01633.1"/>
    </source>
</evidence>
<feature type="disulfide bond" evidence="11">
    <location>
        <begin position="78"/>
        <end position="139"/>
    </location>
</feature>
<feature type="disulfide bond" evidence="11">
    <location>
        <begin position="325"/>
        <end position="335"/>
    </location>
</feature>
<evidence type="ECO:0000313" key="14">
    <source>
        <dbReference type="Proteomes" id="UP000539599"/>
    </source>
</evidence>
<evidence type="ECO:0000256" key="2">
    <source>
        <dbReference type="ARBA" id="ARBA00022525"/>
    </source>
</evidence>
<organism evidence="13 14">
    <name type="scientific">Sagittarius serpentarius</name>
    <name type="common">Secretary bird</name>
    <dbReference type="NCBI Taxonomy" id="56258"/>
    <lineage>
        <taxon>Eukaryota</taxon>
        <taxon>Metazoa</taxon>
        <taxon>Chordata</taxon>
        <taxon>Craniata</taxon>
        <taxon>Vertebrata</taxon>
        <taxon>Euteleostomi</taxon>
        <taxon>Archelosauria</taxon>
        <taxon>Archosauria</taxon>
        <taxon>Dinosauria</taxon>
        <taxon>Saurischia</taxon>
        <taxon>Theropoda</taxon>
        <taxon>Coelurosauria</taxon>
        <taxon>Aves</taxon>
        <taxon>Neognathae</taxon>
        <taxon>Neoaves</taxon>
        <taxon>Telluraves</taxon>
        <taxon>Accipitrimorphae</taxon>
        <taxon>Accipitriformes</taxon>
        <taxon>Sagittariidae</taxon>
        <taxon>Sagittarius</taxon>
    </lineage>
</organism>
<feature type="disulfide bond" evidence="11">
    <location>
        <begin position="389"/>
        <end position="453"/>
    </location>
</feature>
<feature type="disulfide bond" evidence="11">
    <location>
        <begin position="65"/>
        <end position="129"/>
    </location>
</feature>
<feature type="non-terminal residue" evidence="13">
    <location>
        <position position="467"/>
    </location>
</feature>
<feature type="disulfide bond" evidence="11">
    <location>
        <begin position="1"/>
        <end position="11"/>
    </location>
</feature>
<comment type="subcellular location">
    <subcellularLocation>
        <location evidence="1">Secreted</location>
    </subcellularLocation>
</comment>
<dbReference type="Gene3D" id="3.10.250.10">
    <property type="entry name" value="SRCR-like domain"/>
    <property type="match status" value="5"/>
</dbReference>
<protein>
    <recommendedName>
        <fullName evidence="10">Soluble scavenger receptor cysteine-rich domain-containing protein SSC5D</fullName>
    </recommendedName>
</protein>
<dbReference type="Pfam" id="PF00530">
    <property type="entry name" value="SRCR"/>
    <property type="match status" value="5"/>
</dbReference>
<keyword evidence="6" id="KW-0675">Receptor</keyword>
<feature type="non-terminal residue" evidence="13">
    <location>
        <position position="1"/>
    </location>
</feature>
<evidence type="ECO:0000256" key="5">
    <source>
        <dbReference type="ARBA" id="ARBA00023157"/>
    </source>
</evidence>
<evidence type="ECO:0000256" key="3">
    <source>
        <dbReference type="ARBA" id="ARBA00022729"/>
    </source>
</evidence>
<evidence type="ECO:0000256" key="9">
    <source>
        <dbReference type="ARBA" id="ARBA00064153"/>
    </source>
</evidence>
<accession>A0A7L2HWD0</accession>
<evidence type="ECO:0000259" key="12">
    <source>
        <dbReference type="PROSITE" id="PS50287"/>
    </source>
</evidence>
<dbReference type="GO" id="GO:0004252">
    <property type="term" value="F:serine-type endopeptidase activity"/>
    <property type="evidence" value="ECO:0007669"/>
    <property type="project" value="TreeGrafter"/>
</dbReference>
<dbReference type="SMART" id="SM00202">
    <property type="entry name" value="SR"/>
    <property type="match status" value="4"/>
</dbReference>
<comment type="caution">
    <text evidence="13">The sequence shown here is derived from an EMBL/GenBank/DDBJ whole genome shotgun (WGS) entry which is preliminary data.</text>
</comment>
<dbReference type="GO" id="GO:0005615">
    <property type="term" value="C:extracellular space"/>
    <property type="evidence" value="ECO:0007669"/>
    <property type="project" value="TreeGrafter"/>
</dbReference>
<feature type="domain" description="SRCR" evidence="12">
    <location>
        <begin position="364"/>
        <end position="464"/>
    </location>
</feature>
<comment type="caution">
    <text evidence="11">Lacks conserved residue(s) required for the propagation of feature annotation.</text>
</comment>
<evidence type="ECO:0000256" key="4">
    <source>
        <dbReference type="ARBA" id="ARBA00022737"/>
    </source>
</evidence>
<proteinExistence type="predicted"/>
<keyword evidence="4" id="KW-0677">Repeat</keyword>
<keyword evidence="14" id="KW-1185">Reference proteome</keyword>